<reference evidence="5" key="1">
    <citation type="submission" date="2021-01" db="EMBL/GenBank/DDBJ databases">
        <title>Genome public.</title>
        <authorList>
            <person name="Liu C."/>
            <person name="Sun Q."/>
        </authorList>
    </citation>
    <scope>NUCLEOTIDE SEQUENCE</scope>
    <source>
        <strain evidence="5">M6</strain>
    </source>
</reference>
<protein>
    <submittedName>
        <fullName evidence="5">GntR family transcriptional regulator</fullName>
    </submittedName>
</protein>
<evidence type="ECO:0000259" key="4">
    <source>
        <dbReference type="PROSITE" id="PS50949"/>
    </source>
</evidence>
<dbReference type="GO" id="GO:0003677">
    <property type="term" value="F:DNA binding"/>
    <property type="evidence" value="ECO:0007669"/>
    <property type="project" value="UniProtKB-KW"/>
</dbReference>
<dbReference type="PROSITE" id="PS50949">
    <property type="entry name" value="HTH_GNTR"/>
    <property type="match status" value="1"/>
</dbReference>
<dbReference type="RefSeq" id="WP_201427810.1">
    <property type="nucleotide sequence ID" value="NZ_JAEQMG010000105.1"/>
</dbReference>
<evidence type="ECO:0000256" key="2">
    <source>
        <dbReference type="ARBA" id="ARBA00023125"/>
    </source>
</evidence>
<keyword evidence="3" id="KW-0804">Transcription</keyword>
<feature type="domain" description="HTH gntR-type" evidence="4">
    <location>
        <begin position="9"/>
        <end position="77"/>
    </location>
</feature>
<dbReference type="InterPro" id="IPR036390">
    <property type="entry name" value="WH_DNA-bd_sf"/>
</dbReference>
<dbReference type="InterPro" id="IPR036388">
    <property type="entry name" value="WH-like_DNA-bd_sf"/>
</dbReference>
<dbReference type="CDD" id="cd07377">
    <property type="entry name" value="WHTH_GntR"/>
    <property type="match status" value="1"/>
</dbReference>
<dbReference type="GO" id="GO:0003700">
    <property type="term" value="F:DNA-binding transcription factor activity"/>
    <property type="evidence" value="ECO:0007669"/>
    <property type="project" value="InterPro"/>
</dbReference>
<dbReference type="Pfam" id="PF00392">
    <property type="entry name" value="GntR"/>
    <property type="match status" value="1"/>
</dbReference>
<keyword evidence="1" id="KW-0805">Transcription regulation</keyword>
<evidence type="ECO:0000256" key="1">
    <source>
        <dbReference type="ARBA" id="ARBA00023015"/>
    </source>
</evidence>
<dbReference type="Proteomes" id="UP000633365">
    <property type="component" value="Unassembled WGS sequence"/>
</dbReference>
<dbReference type="Gene3D" id="1.10.10.10">
    <property type="entry name" value="Winged helix-like DNA-binding domain superfamily/Winged helix DNA-binding domain"/>
    <property type="match status" value="1"/>
</dbReference>
<evidence type="ECO:0000256" key="3">
    <source>
        <dbReference type="ARBA" id="ARBA00023163"/>
    </source>
</evidence>
<keyword evidence="6" id="KW-1185">Reference proteome</keyword>
<proteinExistence type="predicted"/>
<evidence type="ECO:0000313" key="5">
    <source>
        <dbReference type="EMBL" id="MBK6089013.1"/>
    </source>
</evidence>
<organism evidence="5 6">
    <name type="scientific">Ruminococcus difficilis</name>
    <dbReference type="NCBI Taxonomy" id="2763069"/>
    <lineage>
        <taxon>Bacteria</taxon>
        <taxon>Bacillati</taxon>
        <taxon>Bacillota</taxon>
        <taxon>Clostridia</taxon>
        <taxon>Eubacteriales</taxon>
        <taxon>Oscillospiraceae</taxon>
        <taxon>Ruminococcus</taxon>
    </lineage>
</organism>
<dbReference type="EMBL" id="JAEQMG010000105">
    <property type="protein sequence ID" value="MBK6089013.1"/>
    <property type="molecule type" value="Genomic_DNA"/>
</dbReference>
<comment type="caution">
    <text evidence="5">The sequence shown here is derived from an EMBL/GenBank/DDBJ whole genome shotgun (WGS) entry which is preliminary data.</text>
</comment>
<dbReference type="SMART" id="SM00345">
    <property type="entry name" value="HTH_GNTR"/>
    <property type="match status" value="1"/>
</dbReference>
<dbReference type="InterPro" id="IPR000524">
    <property type="entry name" value="Tscrpt_reg_HTH_GntR"/>
</dbReference>
<sequence>MDWRLDKNRAICPQICDTICVMIASGDITPGERLTSVREVAAEADVTPNTVQKAYVLLEQRGVIYSKRGSGWYVSDRVDIAKDILDQMIHTKTADYLNEMQSFGLDKKEIISIIKGFRYS</sequence>
<name>A0A935C5G5_9FIRM</name>
<dbReference type="AlphaFoldDB" id="A0A935C5G5"/>
<dbReference type="SUPFAM" id="SSF46785">
    <property type="entry name" value="Winged helix' DNA-binding domain"/>
    <property type="match status" value="1"/>
</dbReference>
<gene>
    <name evidence="5" type="ORF">JKK62_10225</name>
</gene>
<dbReference type="PANTHER" id="PTHR38445:SF6">
    <property type="entry name" value="GNTR-FAMILY TRANSCRIPTIONAL REGULATOR"/>
    <property type="match status" value="1"/>
</dbReference>
<evidence type="ECO:0000313" key="6">
    <source>
        <dbReference type="Proteomes" id="UP000633365"/>
    </source>
</evidence>
<dbReference type="PANTHER" id="PTHR38445">
    <property type="entry name" value="HTH-TYPE TRANSCRIPTIONAL REPRESSOR YTRA"/>
    <property type="match status" value="1"/>
</dbReference>
<keyword evidence="2" id="KW-0238">DNA-binding</keyword>
<accession>A0A935C5G5</accession>